<evidence type="ECO:0000256" key="3">
    <source>
        <dbReference type="ARBA" id="ARBA00009519"/>
    </source>
</evidence>
<dbReference type="STRING" id="307972.A0A2G8JQN3"/>
<dbReference type="InterPro" id="IPR036075">
    <property type="entry name" value="ARMT-1-like_metal-bd_sf"/>
</dbReference>
<evidence type="ECO:0000256" key="5">
    <source>
        <dbReference type="ARBA" id="ARBA00022723"/>
    </source>
</evidence>
<reference evidence="12 13" key="1">
    <citation type="journal article" date="2017" name="PLoS Biol.">
        <title>The sea cucumber genome provides insights into morphological evolution and visceral regeneration.</title>
        <authorList>
            <person name="Zhang X."/>
            <person name="Sun L."/>
            <person name="Yuan J."/>
            <person name="Sun Y."/>
            <person name="Gao Y."/>
            <person name="Zhang L."/>
            <person name="Li S."/>
            <person name="Dai H."/>
            <person name="Hamel J.F."/>
            <person name="Liu C."/>
            <person name="Yu Y."/>
            <person name="Liu S."/>
            <person name="Lin W."/>
            <person name="Guo K."/>
            <person name="Jin S."/>
            <person name="Xu P."/>
            <person name="Storey K.B."/>
            <person name="Huan P."/>
            <person name="Zhang T."/>
            <person name="Zhou Y."/>
            <person name="Zhang J."/>
            <person name="Lin C."/>
            <person name="Li X."/>
            <person name="Xing L."/>
            <person name="Huo D."/>
            <person name="Sun M."/>
            <person name="Wang L."/>
            <person name="Mercier A."/>
            <person name="Li F."/>
            <person name="Yang H."/>
            <person name="Xiang J."/>
        </authorList>
    </citation>
    <scope>NUCLEOTIDE SEQUENCE [LARGE SCALE GENOMIC DNA]</scope>
    <source>
        <strain evidence="12">Shaxun</strain>
        <tissue evidence="12">Muscle</tissue>
    </source>
</reference>
<comment type="catalytic activity">
    <reaction evidence="1 10">
        <text>L-glutamyl-[protein] + S-adenosyl-L-methionine = [protein]-L-glutamate 5-O-methyl ester + S-adenosyl-L-homocysteine</text>
        <dbReference type="Rhea" id="RHEA:24452"/>
        <dbReference type="Rhea" id="RHEA-COMP:10208"/>
        <dbReference type="Rhea" id="RHEA-COMP:10311"/>
        <dbReference type="ChEBI" id="CHEBI:29973"/>
        <dbReference type="ChEBI" id="CHEBI:57856"/>
        <dbReference type="ChEBI" id="CHEBI:59789"/>
        <dbReference type="ChEBI" id="CHEBI:82795"/>
    </reaction>
</comment>
<comment type="similarity">
    <text evidence="3 10">Belongs to the damage-control phosphatase family. Sugar phosphate phosphatase III subfamily.</text>
</comment>
<dbReference type="GO" id="GO:0032259">
    <property type="term" value="P:methylation"/>
    <property type="evidence" value="ECO:0007669"/>
    <property type="project" value="UniProtKB-KW"/>
</dbReference>
<sequence>MESNLMPERLSAKKKGTFAFKTIADRLPTILTKVIDTTYQYRLKAAELYGEEGANDCKALAGHLSKLRNCLQTDKPLEEIGDGRDDEEMWNKVLREETETRDGVPPSAFTASWLYVECYMYRSINEGIRKSQHLRDFDPFRNQKEQALETSRDALITLSLHLQETLKKGAANFESFSEVIQISLWGNKCDLSISAGVENSQKISPVEPLQRLRPYILVNHVEQVWKLLQSHSNKPLRLDIILDNAGFELFTDLCLADFMMSTSLVTSVHLHYKAMPWFVSDVTASDFHWTLQQLSDSEDKLLSSFGNKWRDYLKNGRWIVHDHPFWTTCHDFSEMKSVSPDLYKELTHSDLIFLKGDLNYRKLVGDREWSHTEPYERALGGFNPAPHCALRTLKADVVVGLQEGVDAKIEARNPEWMVSGEYAVIQFSAK</sequence>
<dbReference type="PANTHER" id="PTHR12260">
    <property type="entry name" value="DAMAGE-CONTROL PHOSPHATASE ARMT1"/>
    <property type="match status" value="1"/>
</dbReference>
<keyword evidence="7 10" id="KW-0464">Manganese</keyword>
<dbReference type="SUPFAM" id="SSF111321">
    <property type="entry name" value="AF1104-like"/>
    <property type="match status" value="1"/>
</dbReference>
<dbReference type="GO" id="GO:0046872">
    <property type="term" value="F:metal ion binding"/>
    <property type="evidence" value="ECO:0007669"/>
    <property type="project" value="UniProtKB-UniRule"/>
</dbReference>
<dbReference type="GO" id="GO:0006974">
    <property type="term" value="P:DNA damage response"/>
    <property type="evidence" value="ECO:0007669"/>
    <property type="project" value="TreeGrafter"/>
</dbReference>
<dbReference type="GO" id="GO:0008983">
    <property type="term" value="F:protein-glutamate O-methyltransferase activity"/>
    <property type="evidence" value="ECO:0007669"/>
    <property type="project" value="RHEA"/>
</dbReference>
<comment type="function">
    <text evidence="8 10">Metal-dependent phosphatase that shows phosphatase activity against several substrates, including fructose-1-phosphate and fructose-6-phosphate. Its preference for fructose-1-phosphate, a strong glycating agent that causes DNA damage rather than a canonical yeast metabolite, suggests a damage-control function in hexose phosphate metabolism. Has also been shown to have O-methyltransferase activity that methylates glutamate residues of target proteins to form gamma-glutamyl methyl ester residues. Possibly methylates PCNA, suggesting it is involved in the DNA damage response.</text>
</comment>
<name>A0A2G8JQN3_STIJA</name>
<dbReference type="Gene3D" id="3.40.50.10880">
    <property type="entry name" value="Uncharacterised protein PF01937, DUF89, domain 3"/>
    <property type="match status" value="1"/>
</dbReference>
<comment type="catalytic activity">
    <reaction evidence="2 10">
        <text>beta-D-fructose 1-phosphate + H2O = D-fructose + phosphate</text>
        <dbReference type="Rhea" id="RHEA:35603"/>
        <dbReference type="ChEBI" id="CHEBI:15377"/>
        <dbReference type="ChEBI" id="CHEBI:37721"/>
        <dbReference type="ChEBI" id="CHEBI:43474"/>
        <dbReference type="ChEBI" id="CHEBI:138881"/>
    </reaction>
</comment>
<evidence type="ECO:0000259" key="11">
    <source>
        <dbReference type="Pfam" id="PF01937"/>
    </source>
</evidence>
<organism evidence="12 13">
    <name type="scientific">Stichopus japonicus</name>
    <name type="common">Sea cucumber</name>
    <dbReference type="NCBI Taxonomy" id="307972"/>
    <lineage>
        <taxon>Eukaryota</taxon>
        <taxon>Metazoa</taxon>
        <taxon>Echinodermata</taxon>
        <taxon>Eleutherozoa</taxon>
        <taxon>Echinozoa</taxon>
        <taxon>Holothuroidea</taxon>
        <taxon>Aspidochirotacea</taxon>
        <taxon>Aspidochirotida</taxon>
        <taxon>Stichopodidae</taxon>
        <taxon>Apostichopus</taxon>
    </lineage>
</organism>
<gene>
    <name evidence="12" type="ORF">BSL78_25074</name>
</gene>
<dbReference type="GO" id="GO:0016462">
    <property type="term" value="F:pyrophosphatase activity"/>
    <property type="evidence" value="ECO:0007669"/>
    <property type="project" value="UniProtKB-ARBA"/>
</dbReference>
<dbReference type="PANTHER" id="PTHR12260:SF6">
    <property type="entry name" value="DAMAGE-CONTROL PHOSPHATASE ARMT1"/>
    <property type="match status" value="1"/>
</dbReference>
<dbReference type="GO" id="GO:0030643">
    <property type="term" value="P:intracellular phosphate ion homeostasis"/>
    <property type="evidence" value="ECO:0007669"/>
    <property type="project" value="UniProtKB-ARBA"/>
</dbReference>
<comment type="caution">
    <text evidence="12">The sequence shown here is derived from an EMBL/GenBank/DDBJ whole genome shotgun (WGS) entry which is preliminary data.</text>
</comment>
<evidence type="ECO:0000313" key="12">
    <source>
        <dbReference type="EMBL" id="PIK38084.1"/>
    </source>
</evidence>
<evidence type="ECO:0000256" key="4">
    <source>
        <dbReference type="ARBA" id="ARBA00022596"/>
    </source>
</evidence>
<evidence type="ECO:0000256" key="9">
    <source>
        <dbReference type="ARBA" id="ARBA00048809"/>
    </source>
</evidence>
<dbReference type="InterPro" id="IPR039763">
    <property type="entry name" value="ARMT1"/>
</dbReference>
<dbReference type="Proteomes" id="UP000230750">
    <property type="component" value="Unassembled WGS sequence"/>
</dbReference>
<feature type="domain" description="Damage-control phosphatase ARMT1-like metal-binding" evidence="11">
    <location>
        <begin position="22"/>
        <end position="408"/>
    </location>
</feature>
<proteinExistence type="inferred from homology"/>
<evidence type="ECO:0000256" key="8">
    <source>
        <dbReference type="ARBA" id="ARBA00045980"/>
    </source>
</evidence>
<dbReference type="FunFam" id="3.40.50.10880:FF:000005">
    <property type="entry name" value="DUF89-domain-containing protein"/>
    <property type="match status" value="1"/>
</dbReference>
<keyword evidence="5 10" id="KW-0479">Metal-binding</keyword>
<evidence type="ECO:0000256" key="1">
    <source>
        <dbReference type="ARBA" id="ARBA00000807"/>
    </source>
</evidence>
<keyword evidence="6 10" id="KW-0378">Hydrolase</keyword>
<dbReference type="GO" id="GO:0103026">
    <property type="term" value="F:fructose-1-phosphatase activity"/>
    <property type="evidence" value="ECO:0007669"/>
    <property type="project" value="RHEA"/>
</dbReference>
<evidence type="ECO:0000256" key="6">
    <source>
        <dbReference type="ARBA" id="ARBA00022801"/>
    </source>
</evidence>
<keyword evidence="4" id="KW-0533">Nickel</keyword>
<protein>
    <recommendedName>
        <fullName evidence="10">Sugar phosphate phosphatase</fullName>
        <ecNumber evidence="10">2.1.1.-</ecNumber>
        <ecNumber evidence="10">3.1.3.-</ecNumber>
    </recommendedName>
</protein>
<evidence type="ECO:0000256" key="10">
    <source>
        <dbReference type="RuleBase" id="RU367030"/>
    </source>
</evidence>
<dbReference type="GO" id="GO:0005634">
    <property type="term" value="C:nucleus"/>
    <property type="evidence" value="ECO:0007669"/>
    <property type="project" value="TreeGrafter"/>
</dbReference>
<dbReference type="InterPro" id="IPR002791">
    <property type="entry name" value="ARMT1-like_metal-bd"/>
</dbReference>
<keyword evidence="13" id="KW-1185">Reference proteome</keyword>
<dbReference type="OrthoDB" id="541375at2759"/>
<dbReference type="AlphaFoldDB" id="A0A2G8JQN3"/>
<comment type="cofactor">
    <cofactor evidence="10">
        <name>Mn(2+)</name>
        <dbReference type="ChEBI" id="CHEBI:29035"/>
    </cofactor>
    <cofactor evidence="10">
        <name>Ni(2+)</name>
        <dbReference type="ChEBI" id="CHEBI:49786"/>
    </cofactor>
</comment>
<evidence type="ECO:0000256" key="2">
    <source>
        <dbReference type="ARBA" id="ARBA00001326"/>
    </source>
</evidence>
<dbReference type="EC" id="2.1.1.-" evidence="10"/>
<dbReference type="EMBL" id="MRZV01001407">
    <property type="protein sequence ID" value="PIK38084.1"/>
    <property type="molecule type" value="Genomic_DNA"/>
</dbReference>
<dbReference type="Pfam" id="PF01937">
    <property type="entry name" value="ARMT1-like_dom"/>
    <property type="match status" value="1"/>
</dbReference>
<evidence type="ECO:0000313" key="13">
    <source>
        <dbReference type="Proteomes" id="UP000230750"/>
    </source>
</evidence>
<comment type="domain">
    <text evidence="10">Subfamily III proteins have a conserved RTxK motif about 40-50 residues from the C-terminus; the threonine may be replaced by serine or cysteine.</text>
</comment>
<dbReference type="EC" id="3.1.3.-" evidence="10"/>
<comment type="catalytic activity">
    <reaction evidence="9 10">
        <text>beta-D-fructose 6-phosphate = dihydroxyacetone + D-glyceraldehyde 3-phosphate</text>
        <dbReference type="Rhea" id="RHEA:28002"/>
        <dbReference type="ChEBI" id="CHEBI:16016"/>
        <dbReference type="ChEBI" id="CHEBI:57634"/>
        <dbReference type="ChEBI" id="CHEBI:59776"/>
    </reaction>
</comment>
<accession>A0A2G8JQN3</accession>
<dbReference type="Gene3D" id="1.20.930.60">
    <property type="match status" value="1"/>
</dbReference>
<keyword evidence="10" id="KW-0489">Methyltransferase</keyword>
<evidence type="ECO:0000256" key="7">
    <source>
        <dbReference type="ARBA" id="ARBA00023211"/>
    </source>
</evidence>
<keyword evidence="10" id="KW-0808">Transferase</keyword>
<dbReference type="GO" id="GO:0097023">
    <property type="term" value="F:fructose 6-phosphate aldolase activity"/>
    <property type="evidence" value="ECO:0007669"/>
    <property type="project" value="RHEA"/>
</dbReference>